<evidence type="ECO:0000313" key="3">
    <source>
        <dbReference type="Proteomes" id="UP000036947"/>
    </source>
</evidence>
<proteinExistence type="predicted"/>
<dbReference type="AlphaFoldDB" id="A0A0L0NE66"/>
<reference evidence="2 3" key="1">
    <citation type="journal article" date="2015" name="BMC Genomics">
        <title>The genome of the truffle-parasite Tolypocladium ophioglossoides and the evolution of antifungal peptaibiotics.</title>
        <authorList>
            <person name="Quandt C.A."/>
            <person name="Bushley K.E."/>
            <person name="Spatafora J.W."/>
        </authorList>
    </citation>
    <scope>NUCLEOTIDE SEQUENCE [LARGE SCALE GENOMIC DNA]</scope>
    <source>
        <strain evidence="2 3">CBS 100239</strain>
    </source>
</reference>
<evidence type="ECO:0000313" key="2">
    <source>
        <dbReference type="EMBL" id="KND92341.1"/>
    </source>
</evidence>
<name>A0A0L0NE66_TOLOC</name>
<protein>
    <submittedName>
        <fullName evidence="2">Uncharacterized protein</fullName>
    </submittedName>
</protein>
<accession>A0A0L0NE66</accession>
<sequence length="120" mass="12504">MPPQIRGFGAGPGVGGPFHQPGFPSHGQSQGGPMGGNQYLNANAQMTPFANGNSFGATELNGAAAGFADSGFGSQNARMGFAHGPGLQQPQHGGQVQHNVLMEHQTIRTQPNKGRIREVW</sequence>
<dbReference type="Proteomes" id="UP000036947">
    <property type="component" value="Unassembled WGS sequence"/>
</dbReference>
<keyword evidence="3" id="KW-1185">Reference proteome</keyword>
<organism evidence="2 3">
    <name type="scientific">Tolypocladium ophioglossoides (strain CBS 100239)</name>
    <name type="common">Snaketongue truffleclub</name>
    <name type="synonym">Elaphocordyceps ophioglossoides</name>
    <dbReference type="NCBI Taxonomy" id="1163406"/>
    <lineage>
        <taxon>Eukaryota</taxon>
        <taxon>Fungi</taxon>
        <taxon>Dikarya</taxon>
        <taxon>Ascomycota</taxon>
        <taxon>Pezizomycotina</taxon>
        <taxon>Sordariomycetes</taxon>
        <taxon>Hypocreomycetidae</taxon>
        <taxon>Hypocreales</taxon>
        <taxon>Ophiocordycipitaceae</taxon>
        <taxon>Tolypocladium</taxon>
    </lineage>
</organism>
<evidence type="ECO:0000256" key="1">
    <source>
        <dbReference type="SAM" id="MobiDB-lite"/>
    </source>
</evidence>
<comment type="caution">
    <text evidence="2">The sequence shown here is derived from an EMBL/GenBank/DDBJ whole genome shotgun (WGS) entry which is preliminary data.</text>
</comment>
<feature type="region of interest" description="Disordered" evidence="1">
    <location>
        <begin position="1"/>
        <end position="40"/>
    </location>
</feature>
<dbReference type="STRING" id="1163406.A0A0L0NE66"/>
<gene>
    <name evidence="2" type="ORF">TOPH_03109</name>
</gene>
<dbReference type="EMBL" id="LFRF01000006">
    <property type="protein sequence ID" value="KND92341.1"/>
    <property type="molecule type" value="Genomic_DNA"/>
</dbReference>